<accession>A0A919T9D3</accession>
<organism evidence="1 2">
    <name type="scientific">Paractinoplanes toevensis</name>
    <dbReference type="NCBI Taxonomy" id="571911"/>
    <lineage>
        <taxon>Bacteria</taxon>
        <taxon>Bacillati</taxon>
        <taxon>Actinomycetota</taxon>
        <taxon>Actinomycetes</taxon>
        <taxon>Micromonosporales</taxon>
        <taxon>Micromonosporaceae</taxon>
        <taxon>Paractinoplanes</taxon>
    </lineage>
</organism>
<dbReference type="EMBL" id="BOQN01000023">
    <property type="protein sequence ID" value="GIM90104.1"/>
    <property type="molecule type" value="Genomic_DNA"/>
</dbReference>
<sequence>MTRTPKADSARFARLELHETGGNDVLLLGPRHHRPCTDDLVLGVQHRTYGDSSRRSILLSRAQAGELLQWLAAWYEHGWDAVPRTEGPTSADVIEHYRAIAVRERLRADHERLDAHRLLHAAIALVPPSCRSEDLDAVAVEQGRAFVRLDRERERLDQIRAALATGLVTLQHATIATADQLRTAAGRILKANRPEPVQVTDADAADSPLYDRQRLVTAADLLPTTTSVAEPTGGARP</sequence>
<protein>
    <submittedName>
        <fullName evidence="1">Uncharacterized protein</fullName>
    </submittedName>
</protein>
<dbReference type="RefSeq" id="WP_213006052.1">
    <property type="nucleotide sequence ID" value="NZ_BOQN01000023.1"/>
</dbReference>
<evidence type="ECO:0000313" key="1">
    <source>
        <dbReference type="EMBL" id="GIM90104.1"/>
    </source>
</evidence>
<evidence type="ECO:0000313" key="2">
    <source>
        <dbReference type="Proteomes" id="UP000677082"/>
    </source>
</evidence>
<dbReference type="AlphaFoldDB" id="A0A919T9D3"/>
<dbReference type="Proteomes" id="UP000677082">
    <property type="component" value="Unassembled WGS sequence"/>
</dbReference>
<reference evidence="1 2" key="1">
    <citation type="submission" date="2021-03" db="EMBL/GenBank/DDBJ databases">
        <title>Whole genome shotgun sequence of Actinoplanes toevensis NBRC 105298.</title>
        <authorList>
            <person name="Komaki H."/>
            <person name="Tamura T."/>
        </authorList>
    </citation>
    <scope>NUCLEOTIDE SEQUENCE [LARGE SCALE GENOMIC DNA]</scope>
    <source>
        <strain evidence="1 2">NBRC 105298</strain>
    </source>
</reference>
<keyword evidence="2" id="KW-1185">Reference proteome</keyword>
<proteinExistence type="predicted"/>
<name>A0A919T9D3_9ACTN</name>
<comment type="caution">
    <text evidence="1">The sequence shown here is derived from an EMBL/GenBank/DDBJ whole genome shotgun (WGS) entry which is preliminary data.</text>
</comment>
<gene>
    <name evidence="1" type="ORF">Ato02nite_018970</name>
</gene>